<dbReference type="RefSeq" id="WP_004368053.1">
    <property type="nucleotide sequence ID" value="NZ_GL833116.1"/>
</dbReference>
<dbReference type="Pfam" id="PF14298">
    <property type="entry name" value="DUF4374"/>
    <property type="match status" value="2"/>
</dbReference>
<keyword evidence="1" id="KW-0732">Signal</keyword>
<dbReference type="AlphaFoldDB" id="E7RNT5"/>
<sequence>MNSKNFKLNSRLIGALFIAVSAVFTACGSDNSVDGGDNPVNPTPDPSAPVEVGKGPYVIGVKTSAGDGREYVIQTTSISRGNLNLKQNIKELEQSDYTWVFHKDIAVGFAYGYASAGYGYAMKLVSEQEKLKDLRDFRIEPRYTSYGFFNNQLVTMVGGQTDSNGKRNDLAVFTIFDISENGVAKAAQKTIYTKDITGNGQQITFSGIADNGDGTFMTAAVESDFKEVGVGDGSSIGTVKYPDSVWVAKMDKNMNVVRLYGDDRLSFAAGRWHAQNFNEVFKTDGTDTTYVFSSAIDATTTRHAGALRIVKSIDGFDKGYYWDIQADFNNYKFRRVWHVTDDVFLIEFYNDYNPGNTSVAHQYALADMSEKKLTKITGLPAKNLIKSGEQTAGAPLYDEGVLYLPITEYGSDSIIYSIDLHTGTAKKGITLTGVGEVRNMGRLRVR</sequence>
<dbReference type="Proteomes" id="UP000005580">
    <property type="component" value="Unassembled WGS sequence"/>
</dbReference>
<keyword evidence="3" id="KW-1185">Reference proteome</keyword>
<feature type="chain" id="PRO_5003224102" description="DUF4374 domain-containing protein" evidence="1">
    <location>
        <begin position="27"/>
        <end position="446"/>
    </location>
</feature>
<accession>E7RNT5</accession>
<evidence type="ECO:0008006" key="4">
    <source>
        <dbReference type="Google" id="ProtNLM"/>
    </source>
</evidence>
<name>E7RNT5_9BACT</name>
<dbReference type="PROSITE" id="PS51257">
    <property type="entry name" value="PROKAR_LIPOPROTEIN"/>
    <property type="match status" value="1"/>
</dbReference>
<gene>
    <name evidence="2" type="ORF">HMPREF0663_10836</name>
</gene>
<organism evidence="2 3">
    <name type="scientific">Hoylesella oralis ATCC 33269</name>
    <dbReference type="NCBI Taxonomy" id="873533"/>
    <lineage>
        <taxon>Bacteria</taxon>
        <taxon>Pseudomonadati</taxon>
        <taxon>Bacteroidota</taxon>
        <taxon>Bacteroidia</taxon>
        <taxon>Bacteroidales</taxon>
        <taxon>Prevotellaceae</taxon>
        <taxon>Hoylesella</taxon>
    </lineage>
</organism>
<proteinExistence type="predicted"/>
<protein>
    <recommendedName>
        <fullName evidence="4">DUF4374 domain-containing protein</fullName>
    </recommendedName>
</protein>
<evidence type="ECO:0000256" key="1">
    <source>
        <dbReference type="SAM" id="SignalP"/>
    </source>
</evidence>
<reference evidence="2" key="1">
    <citation type="submission" date="2011-01" db="EMBL/GenBank/DDBJ databases">
        <authorList>
            <person name="Muzny D."/>
            <person name="Qin X."/>
            <person name="Buhay C."/>
            <person name="Dugan-Rocha S."/>
            <person name="Ding Y."/>
            <person name="Chen G."/>
            <person name="Hawes A."/>
            <person name="Holder M."/>
            <person name="Jhangiani S."/>
            <person name="Johnson A."/>
            <person name="Khan Z."/>
            <person name="Li Z."/>
            <person name="Liu W."/>
            <person name="Liu X."/>
            <person name="Perez L."/>
            <person name="Shen H."/>
            <person name="Wang Q."/>
            <person name="Watt J."/>
            <person name="Xi L."/>
            <person name="Xin Y."/>
            <person name="Zhou J."/>
            <person name="Deng J."/>
            <person name="Jiang H."/>
            <person name="Liu Y."/>
            <person name="Qu J."/>
            <person name="Song X.-Z."/>
            <person name="Zhang L."/>
            <person name="Villasana D."/>
            <person name="Johnson A."/>
            <person name="Liu J."/>
            <person name="Liyanage D."/>
            <person name="Lorensuhewa L."/>
            <person name="Robinson T."/>
            <person name="Song A."/>
            <person name="Song B.-B."/>
            <person name="Dinh H."/>
            <person name="Thornton R."/>
            <person name="Coyle M."/>
            <person name="Francisco L."/>
            <person name="Jackson L."/>
            <person name="Javaid M."/>
            <person name="Korchina V."/>
            <person name="Kovar C."/>
            <person name="Mata R."/>
            <person name="Mathew T."/>
            <person name="Ngo R."/>
            <person name="Nguyen L."/>
            <person name="Nguyen N."/>
            <person name="Okwuonu G."/>
            <person name="Ongeri F."/>
            <person name="Pham C."/>
            <person name="Simmons D."/>
            <person name="Wilczek-Boney K."/>
            <person name="Hale W."/>
            <person name="Jakkamsetti A."/>
            <person name="Pham P."/>
            <person name="Ruth R."/>
            <person name="San Lucas F."/>
            <person name="Warren J."/>
            <person name="Zhang J."/>
            <person name="Zhao Z."/>
            <person name="Zhou C."/>
            <person name="Zhu D."/>
            <person name="Lee S."/>
            <person name="Bess C."/>
            <person name="Blankenburg K."/>
            <person name="Forbes L."/>
            <person name="Fu Q."/>
            <person name="Gubbala S."/>
            <person name="Hirani K."/>
            <person name="Jayaseelan J.C."/>
            <person name="Lara F."/>
            <person name="Munidasa M."/>
            <person name="Palculict T."/>
            <person name="Patil S."/>
            <person name="Pu L.-L."/>
            <person name="Saada N."/>
            <person name="Tang L."/>
            <person name="Weissenberger G."/>
            <person name="Zhu Y."/>
            <person name="Hemphill L."/>
            <person name="Shang Y."/>
            <person name="Youmans B."/>
            <person name="Ayvaz T."/>
            <person name="Ross M."/>
            <person name="Santibanez J."/>
            <person name="Aqrawi P."/>
            <person name="Gross S."/>
            <person name="Joshi V."/>
            <person name="Fowler G."/>
            <person name="Nazareth L."/>
            <person name="Reid J."/>
            <person name="Worley K."/>
            <person name="Petrosino J."/>
            <person name="Highlander S."/>
            <person name="Gibbs R."/>
        </authorList>
    </citation>
    <scope>NUCLEOTIDE SEQUENCE [LARGE SCALE GENOMIC DNA]</scope>
    <source>
        <strain evidence="2">ATCC 33269</strain>
    </source>
</reference>
<dbReference type="HOGENOM" id="CLU_047524_0_0_10"/>
<dbReference type="InterPro" id="IPR025401">
    <property type="entry name" value="DUF4374"/>
</dbReference>
<evidence type="ECO:0000313" key="2">
    <source>
        <dbReference type="EMBL" id="EFZ37378.1"/>
    </source>
</evidence>
<comment type="caution">
    <text evidence="2">The sequence shown here is derived from an EMBL/GenBank/DDBJ whole genome shotgun (WGS) entry which is preliminary data.</text>
</comment>
<dbReference type="STRING" id="28134.SAMN05444288_0096"/>
<evidence type="ECO:0000313" key="3">
    <source>
        <dbReference type="Proteomes" id="UP000005580"/>
    </source>
</evidence>
<dbReference type="EMBL" id="AEPE02000003">
    <property type="protein sequence ID" value="EFZ37378.1"/>
    <property type="molecule type" value="Genomic_DNA"/>
</dbReference>
<feature type="signal peptide" evidence="1">
    <location>
        <begin position="1"/>
        <end position="26"/>
    </location>
</feature>
<dbReference type="eggNOG" id="COG4166">
    <property type="taxonomic scope" value="Bacteria"/>
</dbReference>